<dbReference type="PANTHER" id="PTHR46696">
    <property type="entry name" value="P450, PUTATIVE (EUROFUNG)-RELATED"/>
    <property type="match status" value="1"/>
</dbReference>
<protein>
    <submittedName>
        <fullName evidence="3">Cytochrome P450</fullName>
    </submittedName>
</protein>
<keyword evidence="2" id="KW-0503">Monooxygenase</keyword>
<dbReference type="InterPro" id="IPR017972">
    <property type="entry name" value="Cyt_P450_CS"/>
</dbReference>
<keyword evidence="4" id="KW-1185">Reference proteome</keyword>
<name>A0A7W6FZM3_9SPHN</name>
<evidence type="ECO:0000256" key="2">
    <source>
        <dbReference type="RuleBase" id="RU000461"/>
    </source>
</evidence>
<comment type="caution">
    <text evidence="3">The sequence shown here is derived from an EMBL/GenBank/DDBJ whole genome shotgun (WGS) entry which is preliminary data.</text>
</comment>
<organism evidence="3 4">
    <name type="scientific">Novosphingobium fluoreni</name>
    <dbReference type="NCBI Taxonomy" id="1391222"/>
    <lineage>
        <taxon>Bacteria</taxon>
        <taxon>Pseudomonadati</taxon>
        <taxon>Pseudomonadota</taxon>
        <taxon>Alphaproteobacteria</taxon>
        <taxon>Sphingomonadales</taxon>
        <taxon>Sphingomonadaceae</taxon>
        <taxon>Novosphingobium</taxon>
    </lineage>
</organism>
<keyword evidence="2" id="KW-0479">Metal-binding</keyword>
<dbReference type="PROSITE" id="PS00086">
    <property type="entry name" value="CYTOCHROME_P450"/>
    <property type="match status" value="1"/>
</dbReference>
<keyword evidence="2" id="KW-0349">Heme</keyword>
<evidence type="ECO:0000313" key="3">
    <source>
        <dbReference type="EMBL" id="MBB3941654.1"/>
    </source>
</evidence>
<evidence type="ECO:0000256" key="1">
    <source>
        <dbReference type="ARBA" id="ARBA00010617"/>
    </source>
</evidence>
<dbReference type="SUPFAM" id="SSF48264">
    <property type="entry name" value="Cytochrome P450"/>
    <property type="match status" value="1"/>
</dbReference>
<dbReference type="Pfam" id="PF00067">
    <property type="entry name" value="p450"/>
    <property type="match status" value="1"/>
</dbReference>
<evidence type="ECO:0000313" key="4">
    <source>
        <dbReference type="Proteomes" id="UP000561459"/>
    </source>
</evidence>
<dbReference type="Gene3D" id="1.10.630.10">
    <property type="entry name" value="Cytochrome P450"/>
    <property type="match status" value="1"/>
</dbReference>
<dbReference type="GO" id="GO:0004497">
    <property type="term" value="F:monooxygenase activity"/>
    <property type="evidence" value="ECO:0007669"/>
    <property type="project" value="UniProtKB-KW"/>
</dbReference>
<dbReference type="GO" id="GO:0005506">
    <property type="term" value="F:iron ion binding"/>
    <property type="evidence" value="ECO:0007669"/>
    <property type="project" value="InterPro"/>
</dbReference>
<keyword evidence="2" id="KW-0408">Iron</keyword>
<dbReference type="InterPro" id="IPR002397">
    <property type="entry name" value="Cyt_P450_B"/>
</dbReference>
<accession>A0A7W6FZM3</accession>
<dbReference type="PRINTS" id="PR00359">
    <property type="entry name" value="BP450"/>
</dbReference>
<dbReference type="RefSeq" id="WP_343055921.1">
    <property type="nucleotide sequence ID" value="NZ_JACIDY010000013.1"/>
</dbReference>
<dbReference type="GO" id="GO:0020037">
    <property type="term" value="F:heme binding"/>
    <property type="evidence" value="ECO:0007669"/>
    <property type="project" value="InterPro"/>
</dbReference>
<dbReference type="Proteomes" id="UP000561459">
    <property type="component" value="Unassembled WGS sequence"/>
</dbReference>
<dbReference type="EMBL" id="JACIDY010000013">
    <property type="protein sequence ID" value="MBB3941654.1"/>
    <property type="molecule type" value="Genomic_DNA"/>
</dbReference>
<dbReference type="InterPro" id="IPR001128">
    <property type="entry name" value="Cyt_P450"/>
</dbReference>
<dbReference type="InterPro" id="IPR036396">
    <property type="entry name" value="Cyt_P450_sf"/>
</dbReference>
<reference evidence="3 4" key="1">
    <citation type="submission" date="2020-08" db="EMBL/GenBank/DDBJ databases">
        <title>Genomic Encyclopedia of Type Strains, Phase IV (KMG-IV): sequencing the most valuable type-strain genomes for metagenomic binning, comparative biology and taxonomic classification.</title>
        <authorList>
            <person name="Goeker M."/>
        </authorList>
    </citation>
    <scope>NUCLEOTIDE SEQUENCE [LARGE SCALE GENOMIC DNA]</scope>
    <source>
        <strain evidence="3 4">DSM 27568</strain>
    </source>
</reference>
<dbReference type="GO" id="GO:0016705">
    <property type="term" value="F:oxidoreductase activity, acting on paired donors, with incorporation or reduction of molecular oxygen"/>
    <property type="evidence" value="ECO:0007669"/>
    <property type="project" value="InterPro"/>
</dbReference>
<dbReference type="AlphaFoldDB" id="A0A7W6FZM3"/>
<dbReference type="PANTHER" id="PTHR46696:SF6">
    <property type="entry name" value="P450, PUTATIVE (EUROFUNG)-RELATED"/>
    <property type="match status" value="1"/>
</dbReference>
<keyword evidence="2" id="KW-0560">Oxidoreductase</keyword>
<sequence>MVDFDYHAPIPDGEDNYTVLSRLQQHGHDILWTPRNGGHWITTRGEDIRWVQENFGIFSHEVFTIPRGTSRIIMPPLTVDPPLHARYRAVLNPFFTPKKVAVLKEKASELAIDLIEKIAQQDRCEFVSEFASVFPVIMFLGIVDLPLEMRQDFLDWAHTFMLGETQAERDSGLGKVLGYLNKVTQERYANPGTDLMSAIAAWRDNPRFQGENEVQGMAALIYFGGLDTVASAISFMIRHLAQNPGHRRRILEDPAIIPRAAEEYLRRHGLSNTGRLIMSDVERKGATMKADEMIMVPIGCSSIDDRLYKNAMDVDFDRPELMTESGIPTHNTFGNGPHKCVGAPLARAELQIVLQEWLPRIPDFRLDPEKPVRIHMDSVPGIEEMHLLIGKE</sequence>
<proteinExistence type="inferred from homology"/>
<comment type="similarity">
    <text evidence="1 2">Belongs to the cytochrome P450 family.</text>
</comment>
<gene>
    <name evidence="3" type="ORF">GGR39_003335</name>
</gene>